<dbReference type="STRING" id="763407.A0A163DMY4"/>
<dbReference type="InterPro" id="IPR010285">
    <property type="entry name" value="DNA_helicase_pif1-like_DEAD"/>
</dbReference>
<dbReference type="VEuPathDB" id="FungiDB:PHYBLDRAFT_146630"/>
<comment type="similarity">
    <text evidence="1">Belongs to the helicase family.</text>
</comment>
<evidence type="ECO:0000313" key="4">
    <source>
        <dbReference type="Proteomes" id="UP000077315"/>
    </source>
</evidence>
<evidence type="ECO:0000259" key="2">
    <source>
        <dbReference type="Pfam" id="PF05970"/>
    </source>
</evidence>
<keyword evidence="1" id="KW-0233">DNA recombination</keyword>
<dbReference type="PANTHER" id="PTHR10492">
    <property type="match status" value="1"/>
</dbReference>
<dbReference type="GO" id="GO:0006310">
    <property type="term" value="P:DNA recombination"/>
    <property type="evidence" value="ECO:0007669"/>
    <property type="project" value="UniProtKB-KW"/>
</dbReference>
<evidence type="ECO:0000256" key="1">
    <source>
        <dbReference type="RuleBase" id="RU363044"/>
    </source>
</evidence>
<protein>
    <recommendedName>
        <fullName evidence="1">ATP-dependent DNA helicase</fullName>
        <ecNumber evidence="1">5.6.2.3</ecNumber>
    </recommendedName>
</protein>
<organism evidence="3 4">
    <name type="scientific">Phycomyces blakesleeanus (strain ATCC 8743b / DSM 1359 / FGSC 10004 / NBRC 33097 / NRRL 1555)</name>
    <dbReference type="NCBI Taxonomy" id="763407"/>
    <lineage>
        <taxon>Eukaryota</taxon>
        <taxon>Fungi</taxon>
        <taxon>Fungi incertae sedis</taxon>
        <taxon>Mucoromycota</taxon>
        <taxon>Mucoromycotina</taxon>
        <taxon>Mucoromycetes</taxon>
        <taxon>Mucorales</taxon>
        <taxon>Phycomycetaceae</taxon>
        <taxon>Phycomyces</taxon>
    </lineage>
</organism>
<dbReference type="GO" id="GO:0006281">
    <property type="term" value="P:DNA repair"/>
    <property type="evidence" value="ECO:0007669"/>
    <property type="project" value="UniProtKB-KW"/>
</dbReference>
<dbReference type="GO" id="GO:0043139">
    <property type="term" value="F:5'-3' DNA helicase activity"/>
    <property type="evidence" value="ECO:0007669"/>
    <property type="project" value="UniProtKB-EC"/>
</dbReference>
<name>A0A163DMY4_PHYB8</name>
<comment type="catalytic activity">
    <reaction evidence="1">
        <text>ATP + H2O = ADP + phosphate + H(+)</text>
        <dbReference type="Rhea" id="RHEA:13065"/>
        <dbReference type="ChEBI" id="CHEBI:15377"/>
        <dbReference type="ChEBI" id="CHEBI:15378"/>
        <dbReference type="ChEBI" id="CHEBI:30616"/>
        <dbReference type="ChEBI" id="CHEBI:43474"/>
        <dbReference type="ChEBI" id="CHEBI:456216"/>
        <dbReference type="EC" id="5.6.2.3"/>
    </reaction>
</comment>
<sequence>MKSMLDENIIRKCWKRRAASFFDIFTLKHFNEMIEDYIHDAQQNQTSYDPEYDQEIYNDAFLIFNVLSAHKITLANYERFFLPATNSTESYATTKTRRDFGIALAVASNGTAALLLHGKRTVHSQFHIPLFIDANSVCTITPTSTTGKLIKLSRIIIWDEASMIN</sequence>
<reference evidence="4" key="1">
    <citation type="submission" date="2015-06" db="EMBL/GenBank/DDBJ databases">
        <title>Expansion of signal transduction pathways in fungi by whole-genome duplication.</title>
        <authorList>
            <consortium name="DOE Joint Genome Institute"/>
            <person name="Corrochano L.M."/>
            <person name="Kuo A."/>
            <person name="Marcet-Houben M."/>
            <person name="Polaino S."/>
            <person name="Salamov A."/>
            <person name="Villalobos J.M."/>
            <person name="Alvarez M.I."/>
            <person name="Avalos J."/>
            <person name="Benito E.P."/>
            <person name="Benoit I."/>
            <person name="Burger G."/>
            <person name="Camino L.P."/>
            <person name="Canovas D."/>
            <person name="Cerda-Olmedo E."/>
            <person name="Cheng J.-F."/>
            <person name="Dominguez A."/>
            <person name="Elias M."/>
            <person name="Eslava A.P."/>
            <person name="Glaser F."/>
            <person name="Grimwood J."/>
            <person name="Gutierrez G."/>
            <person name="Heitman J."/>
            <person name="Henrissat B."/>
            <person name="Iturriaga E.A."/>
            <person name="Lang B.F."/>
            <person name="Lavin J.L."/>
            <person name="Lee S."/>
            <person name="Li W."/>
            <person name="Lindquist E."/>
            <person name="Lopez-Garcia S."/>
            <person name="Luque E.M."/>
            <person name="Marcos A.T."/>
            <person name="Martin J."/>
            <person name="McCluskey K."/>
            <person name="Medina H.R."/>
            <person name="Miralles-Duran A."/>
            <person name="Miyazaki A."/>
            <person name="Munoz-Torres E."/>
            <person name="Oguiza J.A."/>
            <person name="Ohm R."/>
            <person name="Olmedo M."/>
            <person name="Orejas M."/>
            <person name="Ortiz-Castellanos L."/>
            <person name="Pisabarro A.G."/>
            <person name="Rodriguez-Romero J."/>
            <person name="Ruiz-Herrera J."/>
            <person name="Ruiz-Vazquez R."/>
            <person name="Sanz C."/>
            <person name="Schackwitz W."/>
            <person name="Schmutz J."/>
            <person name="Shahriari M."/>
            <person name="Shelest E."/>
            <person name="Silva-Franco F."/>
            <person name="Soanes D."/>
            <person name="Syed K."/>
            <person name="Tagua V.G."/>
            <person name="Talbot N.J."/>
            <person name="Thon M."/>
            <person name="De vries R.P."/>
            <person name="Wiebenga A."/>
            <person name="Yadav J.S."/>
            <person name="Braun E.L."/>
            <person name="Baker S."/>
            <person name="Garre V."/>
            <person name="Horwitz B."/>
            <person name="Torres-Martinez S."/>
            <person name="Idnurm A."/>
            <person name="Herrera-Estrella A."/>
            <person name="Gabaldon T."/>
            <person name="Grigoriev I.V."/>
        </authorList>
    </citation>
    <scope>NUCLEOTIDE SEQUENCE [LARGE SCALE GENOMIC DNA]</scope>
    <source>
        <strain evidence="4">NRRL 1555(-)</strain>
    </source>
</reference>
<gene>
    <name evidence="3" type="ORF">PHYBLDRAFT_146630</name>
</gene>
<accession>A0A163DMY4</accession>
<feature type="domain" description="DNA helicase Pif1-like DEAD-box helicase" evidence="2">
    <location>
        <begin position="96"/>
        <end position="165"/>
    </location>
</feature>
<keyword evidence="1" id="KW-0227">DNA damage</keyword>
<dbReference type="GO" id="GO:0005524">
    <property type="term" value="F:ATP binding"/>
    <property type="evidence" value="ECO:0007669"/>
    <property type="project" value="UniProtKB-KW"/>
</dbReference>
<dbReference type="Pfam" id="PF05970">
    <property type="entry name" value="PIF1"/>
    <property type="match status" value="1"/>
</dbReference>
<keyword evidence="1" id="KW-0234">DNA repair</keyword>
<keyword evidence="1" id="KW-0378">Hydrolase</keyword>
<keyword evidence="4" id="KW-1185">Reference proteome</keyword>
<comment type="cofactor">
    <cofactor evidence="1">
        <name>Mg(2+)</name>
        <dbReference type="ChEBI" id="CHEBI:18420"/>
    </cofactor>
</comment>
<proteinExistence type="inferred from homology"/>
<keyword evidence="1" id="KW-0547">Nucleotide-binding</keyword>
<keyword evidence="1" id="KW-0347">Helicase</keyword>
<dbReference type="GO" id="GO:0000723">
    <property type="term" value="P:telomere maintenance"/>
    <property type="evidence" value="ECO:0007669"/>
    <property type="project" value="InterPro"/>
</dbReference>
<dbReference type="GeneID" id="28992599"/>
<dbReference type="GO" id="GO:0016887">
    <property type="term" value="F:ATP hydrolysis activity"/>
    <property type="evidence" value="ECO:0007669"/>
    <property type="project" value="RHEA"/>
</dbReference>
<dbReference type="Proteomes" id="UP000077315">
    <property type="component" value="Unassembled WGS sequence"/>
</dbReference>
<dbReference type="EMBL" id="KV440983">
    <property type="protein sequence ID" value="OAD72440.1"/>
    <property type="molecule type" value="Genomic_DNA"/>
</dbReference>
<dbReference type="PANTHER" id="PTHR10492:SF57">
    <property type="entry name" value="ATP-DEPENDENT DNA HELICASE"/>
    <property type="match status" value="1"/>
</dbReference>
<dbReference type="EC" id="5.6.2.3" evidence="1"/>
<dbReference type="RefSeq" id="XP_018290480.1">
    <property type="nucleotide sequence ID" value="XM_018431693.1"/>
</dbReference>
<dbReference type="InParanoid" id="A0A163DMY4"/>
<dbReference type="Gene3D" id="3.40.50.300">
    <property type="entry name" value="P-loop containing nucleotide triphosphate hydrolases"/>
    <property type="match status" value="1"/>
</dbReference>
<keyword evidence="1" id="KW-0067">ATP-binding</keyword>
<dbReference type="OrthoDB" id="4332274at2759"/>
<evidence type="ECO:0000313" key="3">
    <source>
        <dbReference type="EMBL" id="OAD72440.1"/>
    </source>
</evidence>
<dbReference type="AlphaFoldDB" id="A0A163DMY4"/>
<dbReference type="InterPro" id="IPR027417">
    <property type="entry name" value="P-loop_NTPase"/>
</dbReference>